<keyword evidence="2" id="KW-1185">Reference proteome</keyword>
<sequence length="419" mass="46434">MLKTVLDRHQAPPHKFVFAPAADAEILIVNGDFPHASGVVHRIRNERACSVVVFGRLWRSDIPDAEYLANPLSPGAFLETLRRIADRIHQPAMVKDEEKVQVARTLPASPPRAGCFPLRVRGTPAETNGMGGSAASMPHPRFNLGRAAAHMEHDLGRLDFRGFLRDADFSDAEQVSSLYLNLDGYLVHHIKQALAARIDEPAIVELLINGQSLVLDLEQNRWGGEFNMQALHRLCLAPLYTRPRVRRLAAFPSGTRVQGRAEQVQGQIDFSEGTQVIDSYRTYRAEFIVAQIGLWCARGHLPGGTRLHVPVRLRHWPNLPNLPRSLGAMQIAALWMQSRCSLLQTVERTALPQRHVFAFYVICDSLGLLEHAPGDCADAGIARPAAPAIGNDAADFDRAAQRGFLQRLLEKVWPVGQAE</sequence>
<dbReference type="Proteomes" id="UP001156836">
    <property type="component" value="Unassembled WGS sequence"/>
</dbReference>
<accession>A0ABQ6BVS5</accession>
<protein>
    <submittedName>
        <fullName evidence="1">Uncharacterized protein</fullName>
    </submittedName>
</protein>
<proteinExistence type="predicted"/>
<organism evidence="1 2">
    <name type="scientific">Chitiniphilus shinanonensis</name>
    <dbReference type="NCBI Taxonomy" id="553088"/>
    <lineage>
        <taxon>Bacteria</taxon>
        <taxon>Pseudomonadati</taxon>
        <taxon>Pseudomonadota</taxon>
        <taxon>Betaproteobacteria</taxon>
        <taxon>Neisseriales</taxon>
        <taxon>Chitinibacteraceae</taxon>
        <taxon>Chitiniphilus</taxon>
    </lineage>
</organism>
<evidence type="ECO:0000313" key="1">
    <source>
        <dbReference type="EMBL" id="GLS05759.1"/>
    </source>
</evidence>
<reference evidence="2" key="1">
    <citation type="journal article" date="2019" name="Int. J. Syst. Evol. Microbiol.">
        <title>The Global Catalogue of Microorganisms (GCM) 10K type strain sequencing project: providing services to taxonomists for standard genome sequencing and annotation.</title>
        <authorList>
            <consortium name="The Broad Institute Genomics Platform"/>
            <consortium name="The Broad Institute Genome Sequencing Center for Infectious Disease"/>
            <person name="Wu L."/>
            <person name="Ma J."/>
        </authorList>
    </citation>
    <scope>NUCLEOTIDE SEQUENCE [LARGE SCALE GENOMIC DNA]</scope>
    <source>
        <strain evidence="2">NBRC 104970</strain>
    </source>
</reference>
<gene>
    <name evidence="1" type="ORF">GCM10007860_29160</name>
</gene>
<evidence type="ECO:0000313" key="2">
    <source>
        <dbReference type="Proteomes" id="UP001156836"/>
    </source>
</evidence>
<dbReference type="EMBL" id="BSOZ01000063">
    <property type="protein sequence ID" value="GLS05759.1"/>
    <property type="molecule type" value="Genomic_DNA"/>
</dbReference>
<comment type="caution">
    <text evidence="1">The sequence shown here is derived from an EMBL/GenBank/DDBJ whole genome shotgun (WGS) entry which is preliminary data.</text>
</comment>
<name>A0ABQ6BVS5_9NEIS</name>